<keyword evidence="2" id="KW-1185">Reference proteome</keyword>
<gene>
    <name evidence="1" type="ORF">H8B22_11265</name>
</gene>
<dbReference type="RefSeq" id="WP_187711515.1">
    <property type="nucleotide sequence ID" value="NZ_CP060820.1"/>
</dbReference>
<dbReference type="EMBL" id="CP060820">
    <property type="protein sequence ID" value="QNP40072.1"/>
    <property type="molecule type" value="Genomic_DNA"/>
</dbReference>
<reference evidence="1 2" key="1">
    <citation type="submission" date="2020-08" db="EMBL/GenBank/DDBJ databases">
        <title>Lysobacter sp. II4 sp. nov., isolated from soil.</title>
        <authorList>
            <person name="Woo C.Y."/>
            <person name="Kim J."/>
        </authorList>
    </citation>
    <scope>NUCLEOTIDE SEQUENCE [LARGE SCALE GENOMIC DNA]</scope>
    <source>
        <strain evidence="1 2">II4</strain>
    </source>
</reference>
<proteinExistence type="predicted"/>
<name>A0A7H0FVK6_9GAMM</name>
<dbReference type="InterPro" id="IPR051490">
    <property type="entry name" value="THEM6_lcsJ_thioesterase"/>
</dbReference>
<organism evidence="1 2">
    <name type="scientific">Agrilutibacter terrestris</name>
    <dbReference type="NCBI Taxonomy" id="2865112"/>
    <lineage>
        <taxon>Bacteria</taxon>
        <taxon>Pseudomonadati</taxon>
        <taxon>Pseudomonadota</taxon>
        <taxon>Gammaproteobacteria</taxon>
        <taxon>Lysobacterales</taxon>
        <taxon>Lysobacteraceae</taxon>
        <taxon>Agrilutibacter</taxon>
    </lineage>
</organism>
<evidence type="ECO:0000313" key="1">
    <source>
        <dbReference type="EMBL" id="QNP40072.1"/>
    </source>
</evidence>
<sequence>MRLRLRLLYVLLASFFRRHVRVVEESVLNLIVFPNDVDVSKMSADRYLALTDLGRVNIVARAGLLRQMLASRHLPVAHVATMRFRRPLRLFEKYRLRSRVIWWDEAWVWCEHHFERQGSTVAMAIVKVMLIGPGGRLPVSTWLLAAGESLAPPAPLPIVGELQLAEVRLREMQR</sequence>
<dbReference type="AlphaFoldDB" id="A0A7H0FVK6"/>
<dbReference type="Pfam" id="PF13279">
    <property type="entry name" value="4HBT_2"/>
    <property type="match status" value="1"/>
</dbReference>
<dbReference type="Proteomes" id="UP000516018">
    <property type="component" value="Chromosome"/>
</dbReference>
<dbReference type="KEGG" id="lsx:H8B22_11265"/>
<dbReference type="Gene3D" id="3.10.129.10">
    <property type="entry name" value="Hotdog Thioesterase"/>
    <property type="match status" value="1"/>
</dbReference>
<dbReference type="PANTHER" id="PTHR12475">
    <property type="match status" value="1"/>
</dbReference>
<dbReference type="PANTHER" id="PTHR12475:SF4">
    <property type="entry name" value="PROTEIN THEM6"/>
    <property type="match status" value="1"/>
</dbReference>
<dbReference type="InterPro" id="IPR029069">
    <property type="entry name" value="HotDog_dom_sf"/>
</dbReference>
<accession>A0A7H0FVK6</accession>
<evidence type="ECO:0000313" key="2">
    <source>
        <dbReference type="Proteomes" id="UP000516018"/>
    </source>
</evidence>
<protein>
    <submittedName>
        <fullName evidence="1">Thioesterase family protein</fullName>
    </submittedName>
</protein>
<dbReference type="SUPFAM" id="SSF54637">
    <property type="entry name" value="Thioesterase/thiol ester dehydrase-isomerase"/>
    <property type="match status" value="1"/>
</dbReference>